<dbReference type="EMBL" id="JARO02004865">
    <property type="protein sequence ID" value="KPP67777.1"/>
    <property type="molecule type" value="Genomic_DNA"/>
</dbReference>
<proteinExistence type="predicted"/>
<evidence type="ECO:0000313" key="1">
    <source>
        <dbReference type="EMBL" id="KPP67777.1"/>
    </source>
</evidence>
<gene>
    <name evidence="1" type="ORF">Z043_113591</name>
</gene>
<accession>A0A0N8JYX8</accession>
<evidence type="ECO:0000313" key="2">
    <source>
        <dbReference type="Proteomes" id="UP000034805"/>
    </source>
</evidence>
<sequence length="209" mass="23112">MKPHEIQEKLGLTRIRDRNWRDVAGIVLSELPLLANTTSVLLKVRKSVQGVYDYIRDHISVLYQKRPEGRVPWCCPCPPEMGREGKKSNVVTFRGVLEPPPIPYLLLPKNVVRRGRLLIGLRSLEKAVCLAESGGVGGGQCKYGVTVEAPKYESQTTKDELQELEREVDGAGETDLGSLFSLGPQKEDCGSHKGSINGSWTRLARCDAS</sequence>
<dbReference type="Proteomes" id="UP000034805">
    <property type="component" value="Unassembled WGS sequence"/>
</dbReference>
<protein>
    <submittedName>
        <fullName evidence="1">Uncharacterized protein</fullName>
    </submittedName>
</protein>
<name>A0A0N8JYX8_SCLFO</name>
<organism evidence="1 2">
    <name type="scientific">Scleropages formosus</name>
    <name type="common">Asian bonytongue</name>
    <name type="synonym">Osteoglossum formosum</name>
    <dbReference type="NCBI Taxonomy" id="113540"/>
    <lineage>
        <taxon>Eukaryota</taxon>
        <taxon>Metazoa</taxon>
        <taxon>Chordata</taxon>
        <taxon>Craniata</taxon>
        <taxon>Vertebrata</taxon>
        <taxon>Euteleostomi</taxon>
        <taxon>Actinopterygii</taxon>
        <taxon>Neopterygii</taxon>
        <taxon>Teleostei</taxon>
        <taxon>Osteoglossocephala</taxon>
        <taxon>Osteoglossomorpha</taxon>
        <taxon>Osteoglossiformes</taxon>
        <taxon>Osteoglossidae</taxon>
        <taxon>Scleropages</taxon>
    </lineage>
</organism>
<dbReference type="AlphaFoldDB" id="A0A0N8JYX8"/>
<comment type="caution">
    <text evidence="1">The sequence shown here is derived from an EMBL/GenBank/DDBJ whole genome shotgun (WGS) entry which is preliminary data.</text>
</comment>
<reference evidence="1 2" key="1">
    <citation type="submission" date="2015-08" db="EMBL/GenBank/DDBJ databases">
        <title>The genome of the Asian arowana (Scleropages formosus).</title>
        <authorList>
            <person name="Tan M.H."/>
            <person name="Gan H.M."/>
            <person name="Croft L.J."/>
            <person name="Austin C.M."/>
        </authorList>
    </citation>
    <scope>NUCLEOTIDE SEQUENCE [LARGE SCALE GENOMIC DNA]</scope>
    <source>
        <strain evidence="1">Aro1</strain>
    </source>
</reference>